<feature type="region of interest" description="Disordered" evidence="1">
    <location>
        <begin position="25"/>
        <end position="96"/>
    </location>
</feature>
<dbReference type="OrthoDB" id="1903589at2759"/>
<evidence type="ECO:0000313" key="3">
    <source>
        <dbReference type="Proteomes" id="UP000289738"/>
    </source>
</evidence>
<feature type="compositionally biased region" description="Polar residues" evidence="1">
    <location>
        <begin position="82"/>
        <end position="96"/>
    </location>
</feature>
<name>A0A444X1F8_ARAHY</name>
<proteinExistence type="predicted"/>
<gene>
    <name evidence="2" type="ORF">Ahy_B10g102239</name>
</gene>
<sequence>MAHIAEAEIPSRNLAAISKVKMEMKGAERRRRLYPLSDRTNSSSSNNFNKSATKCNSLLLLPPPPPPPALCSGTHERRNNHNKALTNPQHNVSNIRGGSDEVEALDLLEAKHSTVPCRKKQRCMSNQQKKSKNSQLQDFIEKQNAYYKEVDDFVLSVEEVESIHELE</sequence>
<feature type="compositionally biased region" description="Low complexity" evidence="1">
    <location>
        <begin position="41"/>
        <end position="51"/>
    </location>
</feature>
<evidence type="ECO:0000256" key="1">
    <source>
        <dbReference type="SAM" id="MobiDB-lite"/>
    </source>
</evidence>
<dbReference type="PANTHER" id="PTHR35740:SF1">
    <property type="entry name" value="OS12G0111700 PROTEIN"/>
    <property type="match status" value="1"/>
</dbReference>
<dbReference type="EMBL" id="SDMP01000020">
    <property type="protein sequence ID" value="RYQ83528.1"/>
    <property type="molecule type" value="Genomic_DNA"/>
</dbReference>
<dbReference type="SMR" id="A0A444X1F8"/>
<organism evidence="2 3">
    <name type="scientific">Arachis hypogaea</name>
    <name type="common">Peanut</name>
    <dbReference type="NCBI Taxonomy" id="3818"/>
    <lineage>
        <taxon>Eukaryota</taxon>
        <taxon>Viridiplantae</taxon>
        <taxon>Streptophyta</taxon>
        <taxon>Embryophyta</taxon>
        <taxon>Tracheophyta</taxon>
        <taxon>Spermatophyta</taxon>
        <taxon>Magnoliopsida</taxon>
        <taxon>eudicotyledons</taxon>
        <taxon>Gunneridae</taxon>
        <taxon>Pentapetalae</taxon>
        <taxon>rosids</taxon>
        <taxon>fabids</taxon>
        <taxon>Fabales</taxon>
        <taxon>Fabaceae</taxon>
        <taxon>Papilionoideae</taxon>
        <taxon>50 kb inversion clade</taxon>
        <taxon>dalbergioids sensu lato</taxon>
        <taxon>Dalbergieae</taxon>
        <taxon>Pterocarpus clade</taxon>
        <taxon>Arachis</taxon>
    </lineage>
</organism>
<dbReference type="Proteomes" id="UP000289738">
    <property type="component" value="Chromosome B10"/>
</dbReference>
<comment type="caution">
    <text evidence="2">The sequence shown here is derived from an EMBL/GenBank/DDBJ whole genome shotgun (WGS) entry which is preliminary data.</text>
</comment>
<accession>A0A444X1F8</accession>
<protein>
    <submittedName>
        <fullName evidence="2">Uncharacterized protein</fullName>
    </submittedName>
</protein>
<keyword evidence="3" id="KW-1185">Reference proteome</keyword>
<dbReference type="PANTHER" id="PTHR35740">
    <property type="entry name" value="OS12G0111700 PROTEIN"/>
    <property type="match status" value="1"/>
</dbReference>
<evidence type="ECO:0000313" key="2">
    <source>
        <dbReference type="EMBL" id="RYQ83528.1"/>
    </source>
</evidence>
<dbReference type="AlphaFoldDB" id="A0A444X1F8"/>
<dbReference type="Gramene" id="arahy.Tifrunner.gnm2.ann2.Ah20g172700.1">
    <property type="protein sequence ID" value="arahy.Tifrunner.gnm2.ann2.Ah20g172700.1-CDS"/>
    <property type="gene ID" value="arahy.Tifrunner.gnm2.ann2.Ah20g172700"/>
</dbReference>
<reference evidence="2 3" key="1">
    <citation type="submission" date="2019-01" db="EMBL/GenBank/DDBJ databases">
        <title>Sequencing of cultivated peanut Arachis hypogaea provides insights into genome evolution and oil improvement.</title>
        <authorList>
            <person name="Chen X."/>
        </authorList>
    </citation>
    <scope>NUCLEOTIDE SEQUENCE [LARGE SCALE GENOMIC DNA]</scope>
    <source>
        <strain evidence="3">cv. Fuhuasheng</strain>
        <tissue evidence="2">Leaves</tissue>
    </source>
</reference>